<sequence>STKEFILGTDNSQLHEVTMEEKDKKVPNVMKAFNFWFLSFLFRWKQPV</sequence>
<keyword evidence="2" id="KW-1185">Reference proteome</keyword>
<organism evidence="1 2">
    <name type="scientific">Trifolium medium</name>
    <dbReference type="NCBI Taxonomy" id="97028"/>
    <lineage>
        <taxon>Eukaryota</taxon>
        <taxon>Viridiplantae</taxon>
        <taxon>Streptophyta</taxon>
        <taxon>Embryophyta</taxon>
        <taxon>Tracheophyta</taxon>
        <taxon>Spermatophyta</taxon>
        <taxon>Magnoliopsida</taxon>
        <taxon>eudicotyledons</taxon>
        <taxon>Gunneridae</taxon>
        <taxon>Pentapetalae</taxon>
        <taxon>rosids</taxon>
        <taxon>fabids</taxon>
        <taxon>Fabales</taxon>
        <taxon>Fabaceae</taxon>
        <taxon>Papilionoideae</taxon>
        <taxon>50 kb inversion clade</taxon>
        <taxon>NPAAA clade</taxon>
        <taxon>Hologalegina</taxon>
        <taxon>IRL clade</taxon>
        <taxon>Trifolieae</taxon>
        <taxon>Trifolium</taxon>
    </lineage>
</organism>
<name>A0A392PTD7_9FABA</name>
<proteinExistence type="predicted"/>
<reference evidence="1 2" key="1">
    <citation type="journal article" date="2018" name="Front. Plant Sci.">
        <title>Red Clover (Trifolium pratense) and Zigzag Clover (T. medium) - A Picture of Genomic Similarities and Differences.</title>
        <authorList>
            <person name="Dluhosova J."/>
            <person name="Istvanek J."/>
            <person name="Nedelnik J."/>
            <person name="Repkova J."/>
        </authorList>
    </citation>
    <scope>NUCLEOTIDE SEQUENCE [LARGE SCALE GENOMIC DNA]</scope>
    <source>
        <strain evidence="2">cv. 10/8</strain>
        <tissue evidence="1">Leaf</tissue>
    </source>
</reference>
<feature type="non-terminal residue" evidence="1">
    <location>
        <position position="1"/>
    </location>
</feature>
<dbReference type="AlphaFoldDB" id="A0A392PTD7"/>
<protein>
    <submittedName>
        <fullName evidence="1">Uncharacterized protein</fullName>
    </submittedName>
</protein>
<evidence type="ECO:0000313" key="1">
    <source>
        <dbReference type="EMBL" id="MCI14942.1"/>
    </source>
</evidence>
<dbReference type="EMBL" id="LXQA010094395">
    <property type="protein sequence ID" value="MCI14942.1"/>
    <property type="molecule type" value="Genomic_DNA"/>
</dbReference>
<accession>A0A392PTD7</accession>
<comment type="caution">
    <text evidence="1">The sequence shown here is derived from an EMBL/GenBank/DDBJ whole genome shotgun (WGS) entry which is preliminary data.</text>
</comment>
<evidence type="ECO:0000313" key="2">
    <source>
        <dbReference type="Proteomes" id="UP000265520"/>
    </source>
</evidence>
<dbReference type="Proteomes" id="UP000265520">
    <property type="component" value="Unassembled WGS sequence"/>
</dbReference>